<dbReference type="Gene3D" id="1.20.1070.10">
    <property type="entry name" value="Rhodopsin 7-helix transmembrane proteins"/>
    <property type="match status" value="1"/>
</dbReference>
<dbReference type="InterPro" id="IPR017452">
    <property type="entry name" value="GPCR_Rhodpsn_7TM"/>
</dbReference>
<keyword evidence="3 9" id="KW-0812">Transmembrane</keyword>
<accession>A0ABN8MKA6</accession>
<comment type="subcellular location">
    <subcellularLocation>
        <location evidence="1">Cell membrane</location>
        <topology evidence="1">Multi-pass membrane protein</topology>
    </subcellularLocation>
</comment>
<keyword evidence="7 9" id="KW-0675">Receptor</keyword>
<dbReference type="InterPro" id="IPR000276">
    <property type="entry name" value="GPCR_Rhodpsn"/>
</dbReference>
<gene>
    <name evidence="12" type="ORF">PEVE_00037486</name>
</gene>
<evidence type="ECO:0000256" key="2">
    <source>
        <dbReference type="ARBA" id="ARBA00022475"/>
    </source>
</evidence>
<evidence type="ECO:0000256" key="4">
    <source>
        <dbReference type="ARBA" id="ARBA00022989"/>
    </source>
</evidence>
<evidence type="ECO:0000313" key="13">
    <source>
        <dbReference type="Proteomes" id="UP001159427"/>
    </source>
</evidence>
<dbReference type="SUPFAM" id="SSF81321">
    <property type="entry name" value="Family A G protein-coupled receptor-like"/>
    <property type="match status" value="1"/>
</dbReference>
<keyword evidence="8 9" id="KW-0807">Transducer</keyword>
<keyword evidence="5 9" id="KW-0297">G-protein coupled receptor</keyword>
<dbReference type="InterPro" id="IPR050569">
    <property type="entry name" value="TAAR"/>
</dbReference>
<evidence type="ECO:0000256" key="8">
    <source>
        <dbReference type="ARBA" id="ARBA00023224"/>
    </source>
</evidence>
<evidence type="ECO:0000256" key="6">
    <source>
        <dbReference type="ARBA" id="ARBA00023136"/>
    </source>
</evidence>
<feature type="transmembrane region" description="Helical" evidence="10">
    <location>
        <begin position="12"/>
        <end position="30"/>
    </location>
</feature>
<feature type="transmembrane region" description="Helical" evidence="10">
    <location>
        <begin position="92"/>
        <end position="116"/>
    </location>
</feature>
<dbReference type="PROSITE" id="PS00237">
    <property type="entry name" value="G_PROTEIN_RECEP_F1_1"/>
    <property type="match status" value="1"/>
</dbReference>
<sequence length="134" mass="14988">MQALLIANCVFNAFFSFTAITLNIVTIIALRKPLTIPRAVKILLLSLAVSDLGVGLLVQPLYITRLVMMIKEDAQTRYFKITLNSFYATGTFLSIASFFGVVALTADRFLAVHFYLRYQELVTHKRVVAVVISI</sequence>
<evidence type="ECO:0000256" key="5">
    <source>
        <dbReference type="ARBA" id="ARBA00023040"/>
    </source>
</evidence>
<dbReference type="PANTHER" id="PTHR24249:SF372">
    <property type="entry name" value="G-PROTEIN COUPLED RECEPTORS FAMILY 1 PROFILE DOMAIN-CONTAINING PROTEIN"/>
    <property type="match status" value="1"/>
</dbReference>
<keyword evidence="4 10" id="KW-1133">Transmembrane helix</keyword>
<proteinExistence type="inferred from homology"/>
<feature type="domain" description="G-protein coupled receptors family 1 profile" evidence="11">
    <location>
        <begin position="22"/>
        <end position="134"/>
    </location>
</feature>
<name>A0ABN8MKA6_9CNID</name>
<protein>
    <recommendedName>
        <fullName evidence="11">G-protein coupled receptors family 1 profile domain-containing protein</fullName>
    </recommendedName>
</protein>
<dbReference type="Proteomes" id="UP001159427">
    <property type="component" value="Unassembled WGS sequence"/>
</dbReference>
<keyword evidence="2" id="KW-1003">Cell membrane</keyword>
<evidence type="ECO:0000256" key="3">
    <source>
        <dbReference type="ARBA" id="ARBA00022692"/>
    </source>
</evidence>
<organism evidence="12 13">
    <name type="scientific">Porites evermanni</name>
    <dbReference type="NCBI Taxonomy" id="104178"/>
    <lineage>
        <taxon>Eukaryota</taxon>
        <taxon>Metazoa</taxon>
        <taxon>Cnidaria</taxon>
        <taxon>Anthozoa</taxon>
        <taxon>Hexacorallia</taxon>
        <taxon>Scleractinia</taxon>
        <taxon>Fungiina</taxon>
        <taxon>Poritidae</taxon>
        <taxon>Porites</taxon>
    </lineage>
</organism>
<dbReference type="Pfam" id="PF00001">
    <property type="entry name" value="7tm_1"/>
    <property type="match status" value="1"/>
</dbReference>
<evidence type="ECO:0000259" key="11">
    <source>
        <dbReference type="PROSITE" id="PS50262"/>
    </source>
</evidence>
<keyword evidence="6 10" id="KW-0472">Membrane</keyword>
<comment type="similarity">
    <text evidence="9">Belongs to the G-protein coupled receptor 1 family.</text>
</comment>
<evidence type="ECO:0000256" key="1">
    <source>
        <dbReference type="ARBA" id="ARBA00004651"/>
    </source>
</evidence>
<feature type="transmembrane region" description="Helical" evidence="10">
    <location>
        <begin position="42"/>
        <end position="63"/>
    </location>
</feature>
<dbReference type="PROSITE" id="PS50262">
    <property type="entry name" value="G_PROTEIN_RECEP_F1_2"/>
    <property type="match status" value="1"/>
</dbReference>
<comment type="caution">
    <text evidence="12">The sequence shown here is derived from an EMBL/GenBank/DDBJ whole genome shotgun (WGS) entry which is preliminary data.</text>
</comment>
<evidence type="ECO:0000313" key="12">
    <source>
        <dbReference type="EMBL" id="CAH3030164.1"/>
    </source>
</evidence>
<dbReference type="PRINTS" id="PR00237">
    <property type="entry name" value="GPCRRHODOPSN"/>
</dbReference>
<reference evidence="12 13" key="1">
    <citation type="submission" date="2022-05" db="EMBL/GenBank/DDBJ databases">
        <authorList>
            <consortium name="Genoscope - CEA"/>
            <person name="William W."/>
        </authorList>
    </citation>
    <scope>NUCLEOTIDE SEQUENCE [LARGE SCALE GENOMIC DNA]</scope>
</reference>
<evidence type="ECO:0000256" key="9">
    <source>
        <dbReference type="RuleBase" id="RU000688"/>
    </source>
</evidence>
<keyword evidence="13" id="KW-1185">Reference proteome</keyword>
<dbReference type="EMBL" id="CALNXI010000616">
    <property type="protein sequence ID" value="CAH3030164.1"/>
    <property type="molecule type" value="Genomic_DNA"/>
</dbReference>
<evidence type="ECO:0000256" key="10">
    <source>
        <dbReference type="SAM" id="Phobius"/>
    </source>
</evidence>
<dbReference type="PANTHER" id="PTHR24249">
    <property type="entry name" value="HISTAMINE RECEPTOR-RELATED G-PROTEIN COUPLED RECEPTOR"/>
    <property type="match status" value="1"/>
</dbReference>
<evidence type="ECO:0000256" key="7">
    <source>
        <dbReference type="ARBA" id="ARBA00023170"/>
    </source>
</evidence>